<dbReference type="EMBL" id="CP089285">
    <property type="protein sequence ID" value="UTO56723.1"/>
    <property type="molecule type" value="Genomic_DNA"/>
</dbReference>
<proteinExistence type="predicted"/>
<dbReference type="EMBL" id="CP089286">
    <property type="protein sequence ID" value="UTO55808.1"/>
    <property type="molecule type" value="Genomic_DNA"/>
</dbReference>
<gene>
    <name evidence="2" type="ORF">LUA81_01925</name>
    <name evidence="1" type="ORF">LUA82_01945</name>
</gene>
<dbReference type="GO" id="GO:0003677">
    <property type="term" value="F:DNA binding"/>
    <property type="evidence" value="ECO:0007669"/>
    <property type="project" value="InterPro"/>
</dbReference>
<dbReference type="AlphaFoldDB" id="A0A9Q9BW95"/>
<evidence type="ECO:0000313" key="3">
    <source>
        <dbReference type="Proteomes" id="UP001059822"/>
    </source>
</evidence>
<dbReference type="InterPro" id="IPR004401">
    <property type="entry name" value="YbaB/EbfC"/>
</dbReference>
<sequence>MSFDNQQFSNLQDIIQKKFSEFQNYQKTQVFEGSSLGGKVSVKLSLSNIINYQVQEIKLDPSLLSEKSILIEDLIKAAFNDAFKKSSDYNTHLISSLMSFNI</sequence>
<protein>
    <submittedName>
        <fullName evidence="1">YbaB/EbfC family nucleoid-associated protein</fullName>
    </submittedName>
</protein>
<keyword evidence="4" id="KW-1185">Reference proteome</keyword>
<dbReference type="Proteomes" id="UP001059822">
    <property type="component" value="Chromosome"/>
</dbReference>
<dbReference type="Pfam" id="PF02575">
    <property type="entry name" value="YbaB_DNA_bd"/>
    <property type="match status" value="1"/>
</dbReference>
<evidence type="ECO:0000313" key="4">
    <source>
        <dbReference type="Proteomes" id="UP001059985"/>
    </source>
</evidence>
<evidence type="ECO:0000313" key="1">
    <source>
        <dbReference type="EMBL" id="UTO55808.1"/>
    </source>
</evidence>
<name>A0A9Q9BW95_9RICK</name>
<dbReference type="RefSeq" id="WP_218194444.1">
    <property type="nucleotide sequence ID" value="NZ_CP054597.1"/>
</dbReference>
<accession>A0A9Q9BW95</accession>
<dbReference type="Proteomes" id="UP001059985">
    <property type="component" value="Chromosome"/>
</dbReference>
<reference evidence="1" key="1">
    <citation type="journal article" date="2022" name="Microorganisms">
        <title>Assembly and Comparison of Ca. Neoehrlichia mikurensis Genomes.</title>
        <authorList>
            <person name="Azagi T."/>
            <person name="Dirks R.P."/>
            <person name="Yebra-Pimentel E.S."/>
            <person name="Schaap P.J."/>
            <person name="Koehorst J.J."/>
            <person name="Esser H.J."/>
            <person name="Sprong H."/>
        </authorList>
    </citation>
    <scope>NUCLEOTIDE SEQUENCE</scope>
    <source>
        <strain evidence="2">18-2804</strain>
        <strain evidence="1">18-2837</strain>
    </source>
</reference>
<organism evidence="1 3">
    <name type="scientific">Neoehrlichia mikurensis</name>
    <dbReference type="NCBI Taxonomy" id="89586"/>
    <lineage>
        <taxon>Bacteria</taxon>
        <taxon>Pseudomonadati</taxon>
        <taxon>Pseudomonadota</taxon>
        <taxon>Alphaproteobacteria</taxon>
        <taxon>Rickettsiales</taxon>
        <taxon>Anaplasmataceae</taxon>
        <taxon>Candidatus Neoehrlichia</taxon>
    </lineage>
</organism>
<evidence type="ECO:0000313" key="2">
    <source>
        <dbReference type="EMBL" id="UTO56723.1"/>
    </source>
</evidence>